<dbReference type="AlphaFoldDB" id="A0A175Y539"/>
<evidence type="ECO:0000256" key="3">
    <source>
        <dbReference type="ARBA" id="ARBA00022553"/>
    </source>
</evidence>
<proteinExistence type="predicted"/>
<dbReference type="EC" id="2.7.13.3" evidence="2"/>
<dbReference type="KEGG" id="smy:BJP26_19290"/>
<evidence type="ECO:0000256" key="7">
    <source>
        <dbReference type="ARBA" id="ARBA00022840"/>
    </source>
</evidence>
<gene>
    <name evidence="9" type="ORF">AVM11_17515</name>
</gene>
<dbReference type="OrthoDB" id="7537190at2"/>
<accession>A0A175Y539</accession>
<feature type="domain" description="Signal transduction histidine kinase HWE region" evidence="8">
    <location>
        <begin position="73"/>
        <end position="149"/>
    </location>
</feature>
<comment type="caution">
    <text evidence="9">The sequence shown here is derived from an EMBL/GenBank/DDBJ whole genome shotgun (WGS) entry which is preliminary data.</text>
</comment>
<evidence type="ECO:0000256" key="1">
    <source>
        <dbReference type="ARBA" id="ARBA00000085"/>
    </source>
</evidence>
<protein>
    <recommendedName>
        <fullName evidence="2">histidine kinase</fullName>
        <ecNumber evidence="2">2.7.13.3</ecNumber>
    </recommendedName>
</protein>
<evidence type="ECO:0000313" key="10">
    <source>
        <dbReference type="Proteomes" id="UP000078460"/>
    </source>
</evidence>
<dbReference type="PANTHER" id="PTHR41523:SF7">
    <property type="entry name" value="HISTIDINE KINASE"/>
    <property type="match status" value="1"/>
</dbReference>
<reference evidence="9" key="1">
    <citation type="submission" date="2016-03" db="EMBL/GenBank/DDBJ databases">
        <title>Sphingomonas melonis TY, whole genome shotgun sequencing.</title>
        <authorList>
            <person name="Wang H."/>
            <person name="Zhu P."/>
        </authorList>
    </citation>
    <scope>NUCLEOTIDE SEQUENCE [LARGE SCALE GENOMIC DNA]</scope>
    <source>
        <strain evidence="9">TY</strain>
    </source>
</reference>
<name>A0A175Y539_9SPHN</name>
<keyword evidence="4" id="KW-0808">Transferase</keyword>
<dbReference type="EMBL" id="LQCK02000018">
    <property type="protein sequence ID" value="KZB95080.1"/>
    <property type="molecule type" value="Genomic_DNA"/>
</dbReference>
<evidence type="ECO:0000256" key="4">
    <source>
        <dbReference type="ARBA" id="ARBA00022679"/>
    </source>
</evidence>
<sequence length="257" mass="27229">MQGSVTAMSASEQTAVLLARRALALVDDAGQGDSTFAIHLSHALDSVGGHGGTQSEAANAWSVDGSITVEQARHQLRNMLTIVSALVNQSLDGDELTIVSAREAASRIAMLTRISDLLLQPQTQLNDLHTLVTLALTEGGTGRIRISGPAFPVAPNNAASLALALHELEVHALRCGALSTRNGYVEVSWTITSPDESYLSLQWAERNGPATAPLDDAFGRRLLTTATPRRLRGEASLDELPTGLVWSLHAPVTALRC</sequence>
<dbReference type="GO" id="GO:0005524">
    <property type="term" value="F:ATP binding"/>
    <property type="evidence" value="ECO:0007669"/>
    <property type="project" value="UniProtKB-KW"/>
</dbReference>
<keyword evidence="7" id="KW-0067">ATP-binding</keyword>
<organism evidence="9 10">
    <name type="scientific">Sphingomonas melonis TY</name>
    <dbReference type="NCBI Taxonomy" id="621456"/>
    <lineage>
        <taxon>Bacteria</taxon>
        <taxon>Pseudomonadati</taxon>
        <taxon>Pseudomonadota</taxon>
        <taxon>Alphaproteobacteria</taxon>
        <taxon>Sphingomonadales</taxon>
        <taxon>Sphingomonadaceae</taxon>
        <taxon>Sphingomonas</taxon>
    </lineage>
</organism>
<keyword evidence="6" id="KW-0418">Kinase</keyword>
<dbReference type="GO" id="GO:0004673">
    <property type="term" value="F:protein histidine kinase activity"/>
    <property type="evidence" value="ECO:0007669"/>
    <property type="project" value="UniProtKB-EC"/>
</dbReference>
<keyword evidence="10" id="KW-1185">Reference proteome</keyword>
<dbReference type="Pfam" id="PF07536">
    <property type="entry name" value="HWE_HK"/>
    <property type="match status" value="1"/>
</dbReference>
<dbReference type="PANTHER" id="PTHR41523">
    <property type="entry name" value="TWO-COMPONENT SYSTEM SENSOR PROTEIN"/>
    <property type="match status" value="1"/>
</dbReference>
<keyword evidence="3" id="KW-0597">Phosphoprotein</keyword>
<evidence type="ECO:0000256" key="5">
    <source>
        <dbReference type="ARBA" id="ARBA00022741"/>
    </source>
</evidence>
<keyword evidence="5" id="KW-0547">Nucleotide-binding</keyword>
<evidence type="ECO:0000256" key="6">
    <source>
        <dbReference type="ARBA" id="ARBA00022777"/>
    </source>
</evidence>
<dbReference type="Proteomes" id="UP000078460">
    <property type="component" value="Unassembled WGS sequence"/>
</dbReference>
<comment type="catalytic activity">
    <reaction evidence="1">
        <text>ATP + protein L-histidine = ADP + protein N-phospho-L-histidine.</text>
        <dbReference type="EC" id="2.7.13.3"/>
    </reaction>
</comment>
<evidence type="ECO:0000256" key="2">
    <source>
        <dbReference type="ARBA" id="ARBA00012438"/>
    </source>
</evidence>
<evidence type="ECO:0000259" key="8">
    <source>
        <dbReference type="Pfam" id="PF07536"/>
    </source>
</evidence>
<evidence type="ECO:0000313" key="9">
    <source>
        <dbReference type="EMBL" id="KZB95080.1"/>
    </source>
</evidence>
<dbReference type="InterPro" id="IPR011102">
    <property type="entry name" value="Sig_transdc_His_kinase_HWE"/>
</dbReference>